<gene>
    <name evidence="2" type="ORF">T02_5735</name>
</gene>
<accession>A0A0V1LND2</accession>
<dbReference type="AlphaFoldDB" id="A0A0V1LND2"/>
<evidence type="ECO:0000256" key="1">
    <source>
        <dbReference type="SAM" id="MobiDB-lite"/>
    </source>
</evidence>
<protein>
    <submittedName>
        <fullName evidence="2">Uncharacterized protein</fullName>
    </submittedName>
</protein>
<reference evidence="2 3" key="1">
    <citation type="submission" date="2015-05" db="EMBL/GenBank/DDBJ databases">
        <title>Evolution of Trichinella species and genotypes.</title>
        <authorList>
            <person name="Korhonen P.K."/>
            <person name="Edoardo P."/>
            <person name="Giuseppe L.R."/>
            <person name="Gasser R.B."/>
        </authorList>
    </citation>
    <scope>NUCLEOTIDE SEQUENCE [LARGE SCALE GENOMIC DNA]</scope>
    <source>
        <strain evidence="2">ISS10</strain>
    </source>
</reference>
<evidence type="ECO:0000313" key="2">
    <source>
        <dbReference type="EMBL" id="KRZ61039.1"/>
    </source>
</evidence>
<keyword evidence="3" id="KW-1185">Reference proteome</keyword>
<feature type="region of interest" description="Disordered" evidence="1">
    <location>
        <begin position="67"/>
        <end position="89"/>
    </location>
</feature>
<name>A0A0V1LND2_9BILA</name>
<evidence type="ECO:0000313" key="3">
    <source>
        <dbReference type="Proteomes" id="UP000054721"/>
    </source>
</evidence>
<proteinExistence type="predicted"/>
<organism evidence="2 3">
    <name type="scientific">Trichinella nativa</name>
    <dbReference type="NCBI Taxonomy" id="6335"/>
    <lineage>
        <taxon>Eukaryota</taxon>
        <taxon>Metazoa</taxon>
        <taxon>Ecdysozoa</taxon>
        <taxon>Nematoda</taxon>
        <taxon>Enoplea</taxon>
        <taxon>Dorylaimia</taxon>
        <taxon>Trichinellida</taxon>
        <taxon>Trichinellidae</taxon>
        <taxon>Trichinella</taxon>
    </lineage>
</organism>
<dbReference type="EMBL" id="JYDW01000022">
    <property type="protein sequence ID" value="KRZ61039.1"/>
    <property type="molecule type" value="Genomic_DNA"/>
</dbReference>
<sequence>MLLQIKYAASTKISLPTRDVCLPLPRVVKSWMTLTKSWCHSFILQSCSRTSNWWLDWMAWRRKSAAKREGQDKIQNRAEQIGHSRQPAD</sequence>
<comment type="caution">
    <text evidence="2">The sequence shown here is derived from an EMBL/GenBank/DDBJ whole genome shotgun (WGS) entry which is preliminary data.</text>
</comment>
<dbReference type="Proteomes" id="UP000054721">
    <property type="component" value="Unassembled WGS sequence"/>
</dbReference>